<evidence type="ECO:0000256" key="7">
    <source>
        <dbReference type="ARBA" id="ARBA00023173"/>
    </source>
</evidence>
<gene>
    <name evidence="11" type="ORF">Lsha_0324</name>
</gene>
<dbReference type="AlphaFoldDB" id="A0A0W0Z771"/>
<dbReference type="Gene3D" id="1.10.3080.10">
    <property type="entry name" value="Clc chloride channel"/>
    <property type="match status" value="1"/>
</dbReference>
<dbReference type="PANTHER" id="PTHR43427:SF6">
    <property type="entry name" value="CHLORIDE CHANNEL PROTEIN CLC-E"/>
    <property type="match status" value="1"/>
</dbReference>
<evidence type="ECO:0000256" key="9">
    <source>
        <dbReference type="ARBA" id="ARBA00023303"/>
    </source>
</evidence>
<keyword evidence="6 10" id="KW-0472">Membrane</keyword>
<keyword evidence="3 10" id="KW-0812">Transmembrane</keyword>
<evidence type="ECO:0000313" key="11">
    <source>
        <dbReference type="EMBL" id="KTD64955.1"/>
    </source>
</evidence>
<accession>A0A0W0Z771</accession>
<keyword evidence="2" id="KW-0813">Transport</keyword>
<feature type="transmembrane region" description="Helical" evidence="10">
    <location>
        <begin position="332"/>
        <end position="352"/>
    </location>
</feature>
<dbReference type="OrthoDB" id="3261015at2"/>
<evidence type="ECO:0000313" key="12">
    <source>
        <dbReference type="Proteomes" id="UP000054600"/>
    </source>
</evidence>
<evidence type="ECO:0000256" key="6">
    <source>
        <dbReference type="ARBA" id="ARBA00023136"/>
    </source>
</evidence>
<dbReference type="SUPFAM" id="SSF81340">
    <property type="entry name" value="Clc chloride channel"/>
    <property type="match status" value="1"/>
</dbReference>
<keyword evidence="7" id="KW-0869">Chloride channel</keyword>
<keyword evidence="12" id="KW-1185">Reference proteome</keyword>
<evidence type="ECO:0000256" key="2">
    <source>
        <dbReference type="ARBA" id="ARBA00022448"/>
    </source>
</evidence>
<reference evidence="11 12" key="1">
    <citation type="submission" date="2015-11" db="EMBL/GenBank/DDBJ databases">
        <title>Genomic analysis of 38 Legionella species identifies large and diverse effector repertoires.</title>
        <authorList>
            <person name="Burstein D."/>
            <person name="Amaro F."/>
            <person name="Zusman T."/>
            <person name="Lifshitz Z."/>
            <person name="Cohen O."/>
            <person name="Gilbert J.A."/>
            <person name="Pupko T."/>
            <person name="Shuman H.A."/>
            <person name="Segal G."/>
        </authorList>
    </citation>
    <scope>NUCLEOTIDE SEQUENCE [LARGE SCALE GENOMIC DNA]</scope>
    <source>
        <strain evidence="11 12">ATCC 49655</strain>
    </source>
</reference>
<evidence type="ECO:0000256" key="10">
    <source>
        <dbReference type="SAM" id="Phobius"/>
    </source>
</evidence>
<dbReference type="PANTHER" id="PTHR43427">
    <property type="entry name" value="CHLORIDE CHANNEL PROTEIN CLC-E"/>
    <property type="match status" value="1"/>
</dbReference>
<dbReference type="InterPro" id="IPR050368">
    <property type="entry name" value="ClC-type_chloride_channel"/>
</dbReference>
<dbReference type="Proteomes" id="UP000054600">
    <property type="component" value="Unassembled WGS sequence"/>
</dbReference>
<keyword evidence="8" id="KW-0868">Chloride</keyword>
<keyword evidence="9" id="KW-0407">Ion channel</keyword>
<evidence type="ECO:0000256" key="1">
    <source>
        <dbReference type="ARBA" id="ARBA00004141"/>
    </source>
</evidence>
<evidence type="ECO:0000256" key="4">
    <source>
        <dbReference type="ARBA" id="ARBA00022989"/>
    </source>
</evidence>
<evidence type="ECO:0000256" key="3">
    <source>
        <dbReference type="ARBA" id="ARBA00022692"/>
    </source>
</evidence>
<dbReference type="GO" id="GO:0005254">
    <property type="term" value="F:chloride channel activity"/>
    <property type="evidence" value="ECO:0007669"/>
    <property type="project" value="UniProtKB-KW"/>
</dbReference>
<feature type="transmembrane region" description="Helical" evidence="10">
    <location>
        <begin position="301"/>
        <end position="320"/>
    </location>
</feature>
<feature type="transmembrane region" description="Helical" evidence="10">
    <location>
        <begin position="193"/>
        <end position="216"/>
    </location>
</feature>
<dbReference type="GO" id="GO:0034707">
    <property type="term" value="C:chloride channel complex"/>
    <property type="evidence" value="ECO:0007669"/>
    <property type="project" value="UniProtKB-KW"/>
</dbReference>
<protein>
    <submittedName>
        <fullName evidence="11">Chloride channel protein (Voltage gated)</fullName>
    </submittedName>
</protein>
<feature type="transmembrane region" description="Helical" evidence="10">
    <location>
        <begin position="111"/>
        <end position="131"/>
    </location>
</feature>
<sequence>MTVLKKSTTQTPLTALVLVTIAVGISSGLLGMLLALLLHWIQHIAFGYSPFHIISNESFLEGVSASSPERRISILVLCGLIAGLGWACIYRFCKPLVSIADAIKTDKRMPGLATTLHALLQIITIALGSPLGREVAPRELSAVFASWLSDKVGLSIKETKIMLACGAGAGLAAVYNVPFGGALFILEVLLCTASWTVVLPAITTSAIAVVVSWWGLGNEPLYYMPHLSISYSLVIWALVAGPIFGFTAFWFIDIATRQRANAQHGWIMIVSCLVNFTFIGLLSVYFPALLGNGKSPAQMEFAESVGLALTSILLVLRCLITWSSLRAGAQGGLLTPSLANGALLGVLLGYFWNLFCPSSPYEAFAVIGATAFLASAQKMPLTAIVLIFELTRINSSFLIPIMLAIAGSVGTWHLTRNYFTAN</sequence>
<dbReference type="CDD" id="cd01033">
    <property type="entry name" value="ClC_like"/>
    <property type="match status" value="1"/>
</dbReference>
<keyword evidence="5" id="KW-0406">Ion transport</keyword>
<dbReference type="Pfam" id="PF00654">
    <property type="entry name" value="Voltage_CLC"/>
    <property type="match status" value="1"/>
</dbReference>
<dbReference type="STRING" id="1122169.Lsha_0324"/>
<comment type="caution">
    <text evidence="11">The sequence shown here is derived from an EMBL/GenBank/DDBJ whole genome shotgun (WGS) entry which is preliminary data.</text>
</comment>
<organism evidence="11 12">
    <name type="scientific">Legionella shakespearei DSM 23087</name>
    <dbReference type="NCBI Taxonomy" id="1122169"/>
    <lineage>
        <taxon>Bacteria</taxon>
        <taxon>Pseudomonadati</taxon>
        <taxon>Pseudomonadota</taxon>
        <taxon>Gammaproteobacteria</taxon>
        <taxon>Legionellales</taxon>
        <taxon>Legionellaceae</taxon>
        <taxon>Legionella</taxon>
    </lineage>
</organism>
<feature type="transmembrane region" description="Helical" evidence="10">
    <location>
        <begin position="395"/>
        <end position="414"/>
    </location>
</feature>
<dbReference type="PATRIC" id="fig|1122169.6.peg.363"/>
<evidence type="ECO:0000256" key="8">
    <source>
        <dbReference type="ARBA" id="ARBA00023214"/>
    </source>
</evidence>
<dbReference type="InterPro" id="IPR001807">
    <property type="entry name" value="ClC"/>
</dbReference>
<feature type="transmembrane region" description="Helical" evidence="10">
    <location>
        <begin position="161"/>
        <end position="186"/>
    </location>
</feature>
<feature type="transmembrane region" description="Helical" evidence="10">
    <location>
        <begin position="264"/>
        <end position="289"/>
    </location>
</feature>
<feature type="transmembrane region" description="Helical" evidence="10">
    <location>
        <begin position="72"/>
        <end position="90"/>
    </location>
</feature>
<name>A0A0W0Z771_9GAMM</name>
<dbReference type="EMBL" id="LNYW01000016">
    <property type="protein sequence ID" value="KTD64955.1"/>
    <property type="molecule type" value="Genomic_DNA"/>
</dbReference>
<feature type="transmembrane region" description="Helical" evidence="10">
    <location>
        <begin position="364"/>
        <end position="388"/>
    </location>
</feature>
<feature type="transmembrane region" description="Helical" evidence="10">
    <location>
        <begin position="12"/>
        <end position="41"/>
    </location>
</feature>
<evidence type="ECO:0000256" key="5">
    <source>
        <dbReference type="ARBA" id="ARBA00023065"/>
    </source>
</evidence>
<keyword evidence="4 10" id="KW-1133">Transmembrane helix</keyword>
<dbReference type="PRINTS" id="PR00762">
    <property type="entry name" value="CLCHANNEL"/>
</dbReference>
<proteinExistence type="predicted"/>
<dbReference type="InterPro" id="IPR014743">
    <property type="entry name" value="Cl-channel_core"/>
</dbReference>
<feature type="transmembrane region" description="Helical" evidence="10">
    <location>
        <begin position="228"/>
        <end position="252"/>
    </location>
</feature>
<comment type="subcellular location">
    <subcellularLocation>
        <location evidence="1">Membrane</location>
        <topology evidence="1">Multi-pass membrane protein</topology>
    </subcellularLocation>
</comment>
<dbReference type="eggNOG" id="COG0038">
    <property type="taxonomic scope" value="Bacteria"/>
</dbReference>